<feature type="compositionally biased region" description="Basic and acidic residues" evidence="1">
    <location>
        <begin position="14"/>
        <end position="31"/>
    </location>
</feature>
<feature type="compositionally biased region" description="Low complexity" evidence="1">
    <location>
        <begin position="229"/>
        <end position="252"/>
    </location>
</feature>
<dbReference type="EMBL" id="JACIEK010000002">
    <property type="protein sequence ID" value="MBB3997722.1"/>
    <property type="molecule type" value="Genomic_DNA"/>
</dbReference>
<sequence>MSNTQDPASGADRWNADRDAAARTLDREGTSARDAASQAAGSIRDQAASLASGVRESAEAKAETGISAAASSLDDFTAAIRKASDELGERDQSMAAQLVREAASGLEQASGALKGKSVGEVTQSLAGFARRQPAAFLVGATLAGIALGRFARASSDHSDAARLRDAVPTGASQRARSGSIPSDGLNHSDHEASVPSRAGSSGFEAARANSPAAHPASVGVGGTSTIRPSGSEMGASGTSGTTGMVGLTSTSTFGKGPLDER</sequence>
<keyword evidence="3" id="KW-1185">Reference proteome</keyword>
<evidence type="ECO:0000256" key="1">
    <source>
        <dbReference type="SAM" id="MobiDB-lite"/>
    </source>
</evidence>
<dbReference type="RefSeq" id="WP_183199259.1">
    <property type="nucleotide sequence ID" value="NZ_JACIEK010000002.1"/>
</dbReference>
<dbReference type="AlphaFoldDB" id="A0A7W6EE81"/>
<evidence type="ECO:0000313" key="2">
    <source>
        <dbReference type="EMBL" id="MBB3997722.1"/>
    </source>
</evidence>
<evidence type="ECO:0008006" key="4">
    <source>
        <dbReference type="Google" id="ProtNLM"/>
    </source>
</evidence>
<feature type="compositionally biased region" description="Basic and acidic residues" evidence="1">
    <location>
        <begin position="154"/>
        <end position="165"/>
    </location>
</feature>
<organism evidence="2 3">
    <name type="scientific">Aureimonas pseudogalii</name>
    <dbReference type="NCBI Taxonomy" id="1744844"/>
    <lineage>
        <taxon>Bacteria</taxon>
        <taxon>Pseudomonadati</taxon>
        <taxon>Pseudomonadota</taxon>
        <taxon>Alphaproteobacteria</taxon>
        <taxon>Hyphomicrobiales</taxon>
        <taxon>Aurantimonadaceae</taxon>
        <taxon>Aureimonas</taxon>
    </lineage>
</organism>
<evidence type="ECO:0000313" key="3">
    <source>
        <dbReference type="Proteomes" id="UP000542776"/>
    </source>
</evidence>
<comment type="caution">
    <text evidence="2">The sequence shown here is derived from an EMBL/GenBank/DDBJ whole genome shotgun (WGS) entry which is preliminary data.</text>
</comment>
<protein>
    <recommendedName>
        <fullName evidence="4">Nutrient deprivation-induced protein</fullName>
    </recommendedName>
</protein>
<feature type="region of interest" description="Disordered" evidence="1">
    <location>
        <begin position="1"/>
        <end position="56"/>
    </location>
</feature>
<reference evidence="2 3" key="1">
    <citation type="submission" date="2020-08" db="EMBL/GenBank/DDBJ databases">
        <title>Genomic Encyclopedia of Type Strains, Phase IV (KMG-IV): sequencing the most valuable type-strain genomes for metagenomic binning, comparative biology and taxonomic classification.</title>
        <authorList>
            <person name="Goeker M."/>
        </authorList>
    </citation>
    <scope>NUCLEOTIDE SEQUENCE [LARGE SCALE GENOMIC DNA]</scope>
    <source>
        <strain evidence="2 3">DSM 102238</strain>
    </source>
</reference>
<name>A0A7W6EE81_9HYPH</name>
<feature type="region of interest" description="Disordered" evidence="1">
    <location>
        <begin position="153"/>
        <end position="261"/>
    </location>
</feature>
<accession>A0A7W6EE81</accession>
<dbReference type="Proteomes" id="UP000542776">
    <property type="component" value="Unassembled WGS sequence"/>
</dbReference>
<feature type="compositionally biased region" description="Polar residues" evidence="1">
    <location>
        <begin position="170"/>
        <end position="180"/>
    </location>
</feature>
<proteinExistence type="predicted"/>
<gene>
    <name evidence="2" type="ORF">GGR04_001558</name>
</gene>
<feature type="compositionally biased region" description="Low complexity" evidence="1">
    <location>
        <begin position="205"/>
        <end position="217"/>
    </location>
</feature>